<accession>A0ABT6D439</accession>
<dbReference type="Pfam" id="PF11236">
    <property type="entry name" value="DUF3037"/>
    <property type="match status" value="1"/>
</dbReference>
<dbReference type="InterPro" id="IPR021398">
    <property type="entry name" value="DUF3037"/>
</dbReference>
<sequence length="265" mass="30713">MTQIKYSVLRYTPNLVRAENIIVGVAIHVPDLKLAQFFKIKNSRRVSTFDDEYDKDYFAMVMDSLEYEFTFDEGSLDNNRFLMDRISDPDFLTLRTQSFANEFRFDSVNTVESENADLKNDVDEIVDLYLYYDKAPASRITPQRAKSLLSKQVKAAGLKRERSTARGAFNNDEVFDFEVDGIPTKTITFDYARETSLKNYLKGIVFDIQTAVKNFQIEKINVVTVHEEEYQVDFEQLKQYLNEIEQSVHVQITVMGLSNFSETIA</sequence>
<dbReference type="Proteomes" id="UP001146336">
    <property type="component" value="Unassembled WGS sequence"/>
</dbReference>
<comment type="caution">
    <text evidence="1">The sequence shown here is derived from an EMBL/GenBank/DDBJ whole genome shotgun (WGS) entry which is preliminary data.</text>
</comment>
<organism evidence="1 2">
    <name type="scientific">Weissella fermenti</name>
    <dbReference type="NCBI Taxonomy" id="2987699"/>
    <lineage>
        <taxon>Bacteria</taxon>
        <taxon>Bacillati</taxon>
        <taxon>Bacillota</taxon>
        <taxon>Bacilli</taxon>
        <taxon>Lactobacillales</taxon>
        <taxon>Lactobacillaceae</taxon>
        <taxon>Weissella</taxon>
    </lineage>
</organism>
<gene>
    <name evidence="1" type="ORF">OIT47_008410</name>
</gene>
<evidence type="ECO:0000313" key="2">
    <source>
        <dbReference type="Proteomes" id="UP001146336"/>
    </source>
</evidence>
<dbReference type="RefSeq" id="WP_199405046.1">
    <property type="nucleotide sequence ID" value="NZ_JAOZFC020000002.1"/>
</dbReference>
<keyword evidence="2" id="KW-1185">Reference proteome</keyword>
<proteinExistence type="predicted"/>
<dbReference type="EMBL" id="JAOZFC020000002">
    <property type="protein sequence ID" value="MDF9300294.1"/>
    <property type="molecule type" value="Genomic_DNA"/>
</dbReference>
<reference evidence="1" key="1">
    <citation type="submission" date="2023-03" db="EMBL/GenBank/DDBJ databases">
        <title>Comparative genomics of Weissella fermenti BK2, and weissella type species.</title>
        <authorList>
            <person name="Lee J.K."/>
            <person name="Baek J.H."/>
            <person name="Kim J.M."/>
            <person name="Choi D.G."/>
            <person name="Jeon C.O."/>
        </authorList>
    </citation>
    <scope>NUCLEOTIDE SEQUENCE</scope>
    <source>
        <strain evidence="1">BK2</strain>
    </source>
</reference>
<name>A0ABT6D439_9LACO</name>
<evidence type="ECO:0000313" key="1">
    <source>
        <dbReference type="EMBL" id="MDF9300294.1"/>
    </source>
</evidence>
<protein>
    <submittedName>
        <fullName evidence="1">DUF3037 domain-containing protein</fullName>
    </submittedName>
</protein>